<evidence type="ECO:0000313" key="3">
    <source>
        <dbReference type="Proteomes" id="UP001190700"/>
    </source>
</evidence>
<reference evidence="2 3" key="1">
    <citation type="journal article" date="2015" name="Genome Biol. Evol.">
        <title>Comparative Genomics of a Bacterivorous Green Alga Reveals Evolutionary Causalities and Consequences of Phago-Mixotrophic Mode of Nutrition.</title>
        <authorList>
            <person name="Burns J.A."/>
            <person name="Paasch A."/>
            <person name="Narechania A."/>
            <person name="Kim E."/>
        </authorList>
    </citation>
    <scope>NUCLEOTIDE SEQUENCE [LARGE SCALE GENOMIC DNA]</scope>
    <source>
        <strain evidence="2 3">PLY_AMNH</strain>
    </source>
</reference>
<dbReference type="EMBL" id="LGRX02027021">
    <property type="protein sequence ID" value="KAK3249923.1"/>
    <property type="molecule type" value="Genomic_DNA"/>
</dbReference>
<protein>
    <submittedName>
        <fullName evidence="2">Uncharacterized protein</fullName>
    </submittedName>
</protein>
<comment type="caution">
    <text evidence="2">The sequence shown here is derived from an EMBL/GenBank/DDBJ whole genome shotgun (WGS) entry which is preliminary data.</text>
</comment>
<dbReference type="Proteomes" id="UP001190700">
    <property type="component" value="Unassembled WGS sequence"/>
</dbReference>
<feature type="compositionally biased region" description="Basic and acidic residues" evidence="1">
    <location>
        <begin position="1281"/>
        <end position="1301"/>
    </location>
</feature>
<evidence type="ECO:0000256" key="1">
    <source>
        <dbReference type="SAM" id="MobiDB-lite"/>
    </source>
</evidence>
<feature type="compositionally biased region" description="Basic and acidic residues" evidence="1">
    <location>
        <begin position="759"/>
        <end position="778"/>
    </location>
</feature>
<organism evidence="2 3">
    <name type="scientific">Cymbomonas tetramitiformis</name>
    <dbReference type="NCBI Taxonomy" id="36881"/>
    <lineage>
        <taxon>Eukaryota</taxon>
        <taxon>Viridiplantae</taxon>
        <taxon>Chlorophyta</taxon>
        <taxon>Pyramimonadophyceae</taxon>
        <taxon>Pyramimonadales</taxon>
        <taxon>Pyramimonadaceae</taxon>
        <taxon>Cymbomonas</taxon>
    </lineage>
</organism>
<sequence>MLAAQYSHLKGYQANCGKVSARRTLAFFFRSTDFKCTHCTSEARLLGLMQRTEDNREVRRLVNVKLVLSLLFKCMRMWISDVHDSKMQKLPRVILKFIPTKTFSDEHVTTERMHRAFAECGDVEWLEGYRHIAVIGIFFVFDDDDANIDDENVQRGDDADAPEYHYDAANVNDVFNRVWKDNFELHSKRCAAKLRSDFKGSQQLSVVEADYHNVLSGNLDGSGYKLDEPNGQDMSEIPKNAEHIFSILQQFNSIKQVPQVMDRAECVQMHRLMGVNHGPDVMRRILRRRGYGDVDWNALVVADVDVRGGHAWNLDGPFVHVMSSENFTSAHFERSVQPRFDERVPTNGVEAVRPAPRVAPRGLPQDVAQLERDPAHDFVVPRRRGAFGGPSRDPGAGSDEEQLRRLLTFATGNARDGVDGDRMDVDDDELENPTTDQARVIYDSGIFDPHGLHDAMCRQAATEGERVISGMHVASVVLKEIVDSCRAERAATRATPAQMRRDFESRQDSWLRNWYMCVVTGNLPMSVALKKAIAPFLHMLARDFRRPPGEQRSLNHPRVPYTYGHRLTAGMQYVAMTWEFMDRAVNVQSLHALAMQMHFCLSAVFCQKWQSNNKRLPHMWVCGVHQVGKSYVMEEVSRVTLPDAMRNLVTGQTPGSYFPSNQYTGCDEEHCTYFAELYNEMPPNLVGMKNGDDERVAKLKAALTGDGMSHKRLVPGVDHRGERGGFMPETVKIFPRYLIIALMNQPYHRIPNAVRSRATPHEAMKVPRGKQDTMSDRTRGNYVKHFPQMTFDVCVRARMYALGERLRDPSAAYDGTDAEAQMNVRARHTVLTVLYAIAVRLRVCRGPSMKEVKRRHGSFKRVLDKLGLTLEDPSRRMADVYSMAYAHTMHAAVWRALSSDRSAVPDEATQFTPQFFREVDKCAVCSSSVALYSFSTLVVSLMSKPVRMILFFAGAQCADNGQVLIHPTDMAADDADVDTRYCIVQSTFEARDRTVAPKHAQQAILARFARAVVGYYADPRNSRRHNSDKLESEYVEGILATLLTQQHKDVRSNSLITPMRWVQEESGISLAVSVSHVPENPATATLDDDAFDVRNIMRECVTSNVRCQRLLYNDHARVVAANNDVTHLPQYPKYYDVPQHDAECAIMRVEHETCDDALEQMCRDAKAPVPDPAQLRERLTLSRQAVRDREEAADAQDGMVDPFLMCRTDFGCTCFRSAKLRAPHGTDATPEALRDYVFRRDPIPEDVAFDTRMRYYHVPDALADADTRLAYHPTLGATDEATTRDYPAKDVRRSASDLHGA</sequence>
<proteinExistence type="predicted"/>
<gene>
    <name evidence="2" type="ORF">CYMTET_40671</name>
</gene>
<name>A0AAE0F311_9CHLO</name>
<feature type="region of interest" description="Disordered" evidence="1">
    <location>
        <begin position="755"/>
        <end position="778"/>
    </location>
</feature>
<accession>A0AAE0F311</accession>
<evidence type="ECO:0000313" key="2">
    <source>
        <dbReference type="EMBL" id="KAK3249923.1"/>
    </source>
</evidence>
<keyword evidence="3" id="KW-1185">Reference proteome</keyword>
<feature type="region of interest" description="Disordered" evidence="1">
    <location>
        <begin position="381"/>
        <end position="400"/>
    </location>
</feature>
<feature type="region of interest" description="Disordered" evidence="1">
    <location>
        <begin position="1280"/>
        <end position="1301"/>
    </location>
</feature>